<dbReference type="NCBIfam" id="TIGR01097">
    <property type="entry name" value="PhnE"/>
    <property type="match status" value="1"/>
</dbReference>
<gene>
    <name evidence="9" type="primary">phnE2</name>
    <name evidence="9" type="synonym">abc18p1</name>
    <name evidence="9" type="ordered locus">NP_6122A</name>
</gene>
<sequence>MTADTGHDDPDGRTWQRPTVFGSQLIKYAVYLLVVVFFAWNVFQLRISLDRLLLGFSEGQTLLTRMLTLEGVGRHEISVIISGTIETLAMSVVATIIGVAISIPIGFLAARNVSPLLSYLLGRGMITFSRAFHGLVFAIIAVKAFGFGPFAGVVTLVFTTVGFYSKLLADELEDIDQGQIDAIRATGGSRMDVILYGFLPQVLPRMVGLAIYRWDINIRSASIIGIVGAGGLGQVLLTSFERFDYGFSMAIIISIIAIVMAGEIISSTVRRRIQ</sequence>
<evidence type="ECO:0000256" key="4">
    <source>
        <dbReference type="ARBA" id="ARBA00022692"/>
    </source>
</evidence>
<evidence type="ECO:0000256" key="2">
    <source>
        <dbReference type="ARBA" id="ARBA00022448"/>
    </source>
</evidence>
<dbReference type="InterPro" id="IPR005769">
    <property type="entry name" value="PhnE/PtxC"/>
</dbReference>
<protein>
    <submittedName>
        <fullName evidence="9">ABC-type transport system permease protein (Probable substrate phosphate/phosphonate)</fullName>
    </submittedName>
</protein>
<dbReference type="EMBL" id="CR936258">
    <property type="protein sequence ID" value="CAI50841.1"/>
    <property type="molecule type" value="Genomic_DNA"/>
</dbReference>
<keyword evidence="6 7" id="KW-0472">Membrane</keyword>
<dbReference type="KEGG" id="nph:NP_6122A"/>
<comment type="similarity">
    <text evidence="7">Belongs to the binding-protein-dependent transport system permease family.</text>
</comment>
<dbReference type="GeneID" id="3694676"/>
<comment type="subcellular location">
    <subcellularLocation>
        <location evidence="1 7">Cell membrane</location>
        <topology evidence="1 7">Multi-pass membrane protein</topology>
    </subcellularLocation>
</comment>
<organism evidence="9 10">
    <name type="scientific">Natronomonas pharaonis (strain ATCC 35678 / DSM 2160 / CIP 103997 / JCM 8858 / NBRC 14720 / NCIMB 2260 / Gabara)</name>
    <name type="common">Halobacterium pharaonis</name>
    <dbReference type="NCBI Taxonomy" id="348780"/>
    <lineage>
        <taxon>Archaea</taxon>
        <taxon>Methanobacteriati</taxon>
        <taxon>Methanobacteriota</taxon>
        <taxon>Stenosarchaea group</taxon>
        <taxon>Halobacteria</taxon>
        <taxon>Halobacteriales</taxon>
        <taxon>Natronomonadaceae</taxon>
        <taxon>Natronomonas</taxon>
    </lineage>
</organism>
<dbReference type="EnsemblBacteria" id="CAI50841">
    <property type="protein sequence ID" value="CAI50841"/>
    <property type="gene ID" value="NP_6122A"/>
</dbReference>
<evidence type="ECO:0000256" key="7">
    <source>
        <dbReference type="RuleBase" id="RU363032"/>
    </source>
</evidence>
<dbReference type="RefSeq" id="WP_011324442.1">
    <property type="nucleotide sequence ID" value="NC_007427.1"/>
</dbReference>
<keyword evidence="4 7" id="KW-0812">Transmembrane</keyword>
<feature type="transmembrane region" description="Helical" evidence="7">
    <location>
        <begin position="25"/>
        <end position="43"/>
    </location>
</feature>
<name>Q3IM25_NATPD</name>
<dbReference type="AlphaFoldDB" id="Q3IM25"/>
<dbReference type="Gene3D" id="1.10.3720.10">
    <property type="entry name" value="MetI-like"/>
    <property type="match status" value="1"/>
</dbReference>
<evidence type="ECO:0000313" key="10">
    <source>
        <dbReference type="Proteomes" id="UP000002698"/>
    </source>
</evidence>
<evidence type="ECO:0000256" key="1">
    <source>
        <dbReference type="ARBA" id="ARBA00004651"/>
    </source>
</evidence>
<keyword evidence="3" id="KW-1003">Cell membrane</keyword>
<dbReference type="InterPro" id="IPR035906">
    <property type="entry name" value="MetI-like_sf"/>
</dbReference>
<dbReference type="HOGENOM" id="CLU_064254_1_1_2"/>
<keyword evidence="9" id="KW-0614">Plasmid</keyword>
<feature type="domain" description="ABC transmembrane type-1" evidence="8">
    <location>
        <begin position="84"/>
        <end position="266"/>
    </location>
</feature>
<feature type="transmembrane region" description="Helical" evidence="7">
    <location>
        <begin position="88"/>
        <end position="110"/>
    </location>
</feature>
<keyword evidence="10" id="KW-1185">Reference proteome</keyword>
<evidence type="ECO:0000256" key="3">
    <source>
        <dbReference type="ARBA" id="ARBA00022475"/>
    </source>
</evidence>
<keyword evidence="2 7" id="KW-0813">Transport</keyword>
<accession>Q3IM25</accession>
<evidence type="ECO:0000256" key="5">
    <source>
        <dbReference type="ARBA" id="ARBA00022989"/>
    </source>
</evidence>
<feature type="transmembrane region" description="Helical" evidence="7">
    <location>
        <begin position="221"/>
        <end position="240"/>
    </location>
</feature>
<dbReference type="PANTHER" id="PTHR30043">
    <property type="entry name" value="PHOSPHONATES TRANSPORT SYSTEM PERMEASE PROTEIN"/>
    <property type="match status" value="1"/>
</dbReference>
<feature type="transmembrane region" description="Helical" evidence="7">
    <location>
        <begin position="246"/>
        <end position="265"/>
    </location>
</feature>
<dbReference type="PROSITE" id="PS50928">
    <property type="entry name" value="ABC_TM1"/>
    <property type="match status" value="1"/>
</dbReference>
<evidence type="ECO:0000256" key="6">
    <source>
        <dbReference type="ARBA" id="ARBA00023136"/>
    </source>
</evidence>
<proteinExistence type="inferred from homology"/>
<dbReference type="InterPro" id="IPR000515">
    <property type="entry name" value="MetI-like"/>
</dbReference>
<feature type="transmembrane region" description="Helical" evidence="7">
    <location>
        <begin position="131"/>
        <end position="164"/>
    </location>
</feature>
<dbReference type="GO" id="GO:0005886">
    <property type="term" value="C:plasma membrane"/>
    <property type="evidence" value="ECO:0007669"/>
    <property type="project" value="UniProtKB-SubCell"/>
</dbReference>
<reference evidence="9 10" key="1">
    <citation type="journal article" date="2005" name="Genome Res.">
        <title>Living with two extremes: conclusions from the genome sequence of Natronomonas pharaonis.</title>
        <authorList>
            <person name="Falb M."/>
            <person name="Pfeiffer F."/>
            <person name="Palm P."/>
            <person name="Rodewald K."/>
            <person name="Hickmann V."/>
            <person name="Tittor J."/>
            <person name="Oesterhelt D."/>
        </authorList>
    </citation>
    <scope>NUCLEOTIDE SEQUENCE [LARGE SCALE GENOMIC DNA]</scope>
    <source>
        <strain evidence="10">ATCC 35678 / DSM 2160 / CIP 103997 / JCM 8858 / NBRC 14720 / NCIMB 2260 / Gabara</strain>
    </source>
</reference>
<evidence type="ECO:0000259" key="8">
    <source>
        <dbReference type="PROSITE" id="PS50928"/>
    </source>
</evidence>
<dbReference type="Pfam" id="PF00528">
    <property type="entry name" value="BPD_transp_1"/>
    <property type="match status" value="1"/>
</dbReference>
<geneLocation type="plasmid" evidence="9 10">
    <name>PL131</name>
</geneLocation>
<dbReference type="GO" id="GO:0015416">
    <property type="term" value="F:ABC-type phosphonate transporter activity"/>
    <property type="evidence" value="ECO:0007669"/>
    <property type="project" value="InterPro"/>
</dbReference>
<evidence type="ECO:0000313" key="9">
    <source>
        <dbReference type="EMBL" id="CAI50841.1"/>
    </source>
</evidence>
<dbReference type="SUPFAM" id="SSF161098">
    <property type="entry name" value="MetI-like"/>
    <property type="match status" value="1"/>
</dbReference>
<dbReference type="PANTHER" id="PTHR30043:SF1">
    <property type="entry name" value="ABC TRANSPORT SYSTEM PERMEASE PROTEIN P69"/>
    <property type="match status" value="1"/>
</dbReference>
<keyword evidence="5 7" id="KW-1133">Transmembrane helix</keyword>
<dbReference type="Proteomes" id="UP000002698">
    <property type="component" value="Plasmid PL131"/>
</dbReference>
<dbReference type="OrthoDB" id="252910at2157"/>